<organism evidence="1 2">
    <name type="scientific">Engystomops pustulosus</name>
    <name type="common">Tungara frog</name>
    <name type="synonym">Physalaemus pustulosus</name>
    <dbReference type="NCBI Taxonomy" id="76066"/>
    <lineage>
        <taxon>Eukaryota</taxon>
        <taxon>Metazoa</taxon>
        <taxon>Chordata</taxon>
        <taxon>Craniata</taxon>
        <taxon>Vertebrata</taxon>
        <taxon>Euteleostomi</taxon>
        <taxon>Amphibia</taxon>
        <taxon>Batrachia</taxon>
        <taxon>Anura</taxon>
        <taxon>Neobatrachia</taxon>
        <taxon>Hyloidea</taxon>
        <taxon>Leptodactylidae</taxon>
        <taxon>Leiuperinae</taxon>
        <taxon>Engystomops</taxon>
    </lineage>
</organism>
<dbReference type="EMBL" id="WNYA01023676">
    <property type="protein sequence ID" value="KAG8538129.1"/>
    <property type="molecule type" value="Genomic_DNA"/>
</dbReference>
<keyword evidence="2" id="KW-1185">Reference proteome</keyword>
<name>A0AAV6YL55_ENGPU</name>
<evidence type="ECO:0000313" key="1">
    <source>
        <dbReference type="EMBL" id="KAG8538129.1"/>
    </source>
</evidence>
<gene>
    <name evidence="1" type="ORF">GDO81_023255</name>
</gene>
<protein>
    <submittedName>
        <fullName evidence="1">Uncharacterized protein</fullName>
    </submittedName>
</protein>
<accession>A0AAV6YL55</accession>
<sequence length="87" mass="9986">MYRSVLANLWHGCQRWHLEPFLWAPRPSLQHRVCHLGLNAFSCDPIYPRKCHAQHYFKATSLAARTTGGARRCGQRWIFIGTPALGP</sequence>
<proteinExistence type="predicted"/>
<evidence type="ECO:0000313" key="2">
    <source>
        <dbReference type="Proteomes" id="UP000824782"/>
    </source>
</evidence>
<reference evidence="1" key="1">
    <citation type="thesis" date="2020" institute="ProQuest LLC" country="789 East Eisenhower Parkway, Ann Arbor, MI, USA">
        <title>Comparative Genomics and Chromosome Evolution.</title>
        <authorList>
            <person name="Mudd A.B."/>
        </authorList>
    </citation>
    <scope>NUCLEOTIDE SEQUENCE</scope>
    <source>
        <strain evidence="1">237g6f4</strain>
        <tissue evidence="1">Blood</tissue>
    </source>
</reference>
<comment type="caution">
    <text evidence="1">The sequence shown here is derived from an EMBL/GenBank/DDBJ whole genome shotgun (WGS) entry which is preliminary data.</text>
</comment>
<dbReference type="AlphaFoldDB" id="A0AAV6YL55"/>
<dbReference type="Proteomes" id="UP000824782">
    <property type="component" value="Unassembled WGS sequence"/>
</dbReference>